<feature type="non-terminal residue" evidence="4">
    <location>
        <position position="95"/>
    </location>
</feature>
<evidence type="ECO:0000256" key="3">
    <source>
        <dbReference type="ARBA" id="ARBA00022777"/>
    </source>
</evidence>
<dbReference type="PRINTS" id="PR00094">
    <property type="entry name" value="ADENYLTKNASE"/>
</dbReference>
<dbReference type="PROSITE" id="PS00113">
    <property type="entry name" value="ADENYLATE_KINASE"/>
    <property type="match status" value="1"/>
</dbReference>
<dbReference type="InterPro" id="IPR033690">
    <property type="entry name" value="Adenylat_kinase_CS"/>
</dbReference>
<keyword evidence="3" id="KW-0418">Kinase</keyword>
<dbReference type="SUPFAM" id="SSF52540">
    <property type="entry name" value="P-loop containing nucleoside triphosphate hydrolases"/>
    <property type="match status" value="1"/>
</dbReference>
<gene>
    <name evidence="4" type="ORF">METZ01_LOCUS285522</name>
</gene>
<keyword evidence="1" id="KW-0808">Transferase</keyword>
<protein>
    <recommendedName>
        <fullName evidence="5">Adenylate kinase active site lid domain-containing protein</fullName>
    </recommendedName>
</protein>
<dbReference type="Gene3D" id="3.40.50.300">
    <property type="entry name" value="P-loop containing nucleotide triphosphate hydrolases"/>
    <property type="match status" value="1"/>
</dbReference>
<sequence length="95" mass="10159">MVVILLGPPGVGKGTQAVRLAESSHCAHVSTGDLLRAARRDGTELGARAQSFMDSGELVPDELILNLVSEHLDAIDSHRHILFDGFPRTMEQAVG</sequence>
<dbReference type="GO" id="GO:0005524">
    <property type="term" value="F:ATP binding"/>
    <property type="evidence" value="ECO:0007669"/>
    <property type="project" value="InterPro"/>
</dbReference>
<dbReference type="GO" id="GO:0006139">
    <property type="term" value="P:nucleobase-containing compound metabolic process"/>
    <property type="evidence" value="ECO:0007669"/>
    <property type="project" value="InterPro"/>
</dbReference>
<organism evidence="4">
    <name type="scientific">marine metagenome</name>
    <dbReference type="NCBI Taxonomy" id="408172"/>
    <lineage>
        <taxon>unclassified sequences</taxon>
        <taxon>metagenomes</taxon>
        <taxon>ecological metagenomes</taxon>
    </lineage>
</organism>
<keyword evidence="2" id="KW-0547">Nucleotide-binding</keyword>
<dbReference type="CDD" id="cd01428">
    <property type="entry name" value="ADK"/>
    <property type="match status" value="1"/>
</dbReference>
<evidence type="ECO:0000256" key="2">
    <source>
        <dbReference type="ARBA" id="ARBA00022741"/>
    </source>
</evidence>
<name>A0A382L6U6_9ZZZZ</name>
<evidence type="ECO:0000256" key="1">
    <source>
        <dbReference type="ARBA" id="ARBA00022679"/>
    </source>
</evidence>
<evidence type="ECO:0008006" key="5">
    <source>
        <dbReference type="Google" id="ProtNLM"/>
    </source>
</evidence>
<dbReference type="Pfam" id="PF00406">
    <property type="entry name" value="ADK"/>
    <property type="match status" value="1"/>
</dbReference>
<dbReference type="EMBL" id="UINC01085276">
    <property type="protein sequence ID" value="SVC32668.1"/>
    <property type="molecule type" value="Genomic_DNA"/>
</dbReference>
<dbReference type="PANTHER" id="PTHR23359">
    <property type="entry name" value="NUCLEOTIDE KINASE"/>
    <property type="match status" value="1"/>
</dbReference>
<accession>A0A382L6U6</accession>
<dbReference type="InterPro" id="IPR027417">
    <property type="entry name" value="P-loop_NTPase"/>
</dbReference>
<dbReference type="AlphaFoldDB" id="A0A382L6U6"/>
<dbReference type="GO" id="GO:0019205">
    <property type="term" value="F:nucleobase-containing compound kinase activity"/>
    <property type="evidence" value="ECO:0007669"/>
    <property type="project" value="InterPro"/>
</dbReference>
<proteinExistence type="predicted"/>
<evidence type="ECO:0000313" key="4">
    <source>
        <dbReference type="EMBL" id="SVC32668.1"/>
    </source>
</evidence>
<reference evidence="4" key="1">
    <citation type="submission" date="2018-05" db="EMBL/GenBank/DDBJ databases">
        <authorList>
            <person name="Lanie J.A."/>
            <person name="Ng W.-L."/>
            <person name="Kazmierczak K.M."/>
            <person name="Andrzejewski T.M."/>
            <person name="Davidsen T.M."/>
            <person name="Wayne K.J."/>
            <person name="Tettelin H."/>
            <person name="Glass J.I."/>
            <person name="Rusch D."/>
            <person name="Podicherti R."/>
            <person name="Tsui H.-C.T."/>
            <person name="Winkler M.E."/>
        </authorList>
    </citation>
    <scope>NUCLEOTIDE SEQUENCE</scope>
</reference>
<dbReference type="InterPro" id="IPR000850">
    <property type="entry name" value="Adenylat/UMP-CMP_kin"/>
</dbReference>